<feature type="compositionally biased region" description="Low complexity" evidence="1">
    <location>
        <begin position="18"/>
        <end position="29"/>
    </location>
</feature>
<dbReference type="AlphaFoldDB" id="A0A1J5P8G8"/>
<feature type="region of interest" description="Disordered" evidence="1">
    <location>
        <begin position="48"/>
        <end position="77"/>
    </location>
</feature>
<feature type="compositionally biased region" description="Polar residues" evidence="1">
    <location>
        <begin position="178"/>
        <end position="191"/>
    </location>
</feature>
<gene>
    <name evidence="2" type="ORF">GALL_508690</name>
</gene>
<reference evidence="2" key="1">
    <citation type="submission" date="2016-10" db="EMBL/GenBank/DDBJ databases">
        <title>Sequence of Gallionella enrichment culture.</title>
        <authorList>
            <person name="Poehlein A."/>
            <person name="Muehling M."/>
            <person name="Daniel R."/>
        </authorList>
    </citation>
    <scope>NUCLEOTIDE SEQUENCE</scope>
</reference>
<dbReference type="EMBL" id="MLJW01005855">
    <property type="protein sequence ID" value="OIQ67550.1"/>
    <property type="molecule type" value="Genomic_DNA"/>
</dbReference>
<sequence>MPAAPPMMRTSPRRPLWAARTRSGSRGRTLSAPSRVAVACAAGLAAAPEGKASRSSVHNSPHAGASGPVQSPGLSPSRLSVTVARTMASAVTPRSMSRPEGQSTLSTGAAVCAFSEAITAFISGRTGPFKPMPSSASRYRSAGGKRACAARHSAASPVARTSDQAQAASGGKRAIHSSGDSAPQAATTTSRPARCKWQAAIRPSPPLFPAPASATMRRACGKRACTRRATATPARCINAWAGKLLAASVSTCRNARVSNKGKDCLGVTGRNMITSSQEFRTRPLRAAATGG</sequence>
<proteinExistence type="predicted"/>
<evidence type="ECO:0000256" key="1">
    <source>
        <dbReference type="SAM" id="MobiDB-lite"/>
    </source>
</evidence>
<organism evidence="2">
    <name type="scientific">mine drainage metagenome</name>
    <dbReference type="NCBI Taxonomy" id="410659"/>
    <lineage>
        <taxon>unclassified sequences</taxon>
        <taxon>metagenomes</taxon>
        <taxon>ecological metagenomes</taxon>
    </lineage>
</organism>
<name>A0A1J5P8G8_9ZZZZ</name>
<comment type="caution">
    <text evidence="2">The sequence shown here is derived from an EMBL/GenBank/DDBJ whole genome shotgun (WGS) entry which is preliminary data.</text>
</comment>
<accession>A0A1J5P8G8</accession>
<feature type="region of interest" description="Disordered" evidence="1">
    <location>
        <begin position="153"/>
        <end position="194"/>
    </location>
</feature>
<protein>
    <submittedName>
        <fullName evidence="2">Uncharacterized protein</fullName>
    </submittedName>
</protein>
<feature type="compositionally biased region" description="Polar residues" evidence="1">
    <location>
        <begin position="68"/>
        <end position="77"/>
    </location>
</feature>
<feature type="region of interest" description="Disordered" evidence="1">
    <location>
        <begin position="1"/>
        <end position="33"/>
    </location>
</feature>
<evidence type="ECO:0000313" key="2">
    <source>
        <dbReference type="EMBL" id="OIQ67550.1"/>
    </source>
</evidence>